<dbReference type="Pfam" id="PF03899">
    <property type="entry name" value="ATP-synt_I"/>
    <property type="match status" value="1"/>
</dbReference>
<dbReference type="GO" id="GO:0005886">
    <property type="term" value="C:plasma membrane"/>
    <property type="evidence" value="ECO:0007669"/>
    <property type="project" value="UniProtKB-SubCell"/>
</dbReference>
<name>A0AB36DMI5_MORCA</name>
<evidence type="ECO:0000256" key="5">
    <source>
        <dbReference type="ARBA" id="ARBA00023136"/>
    </source>
</evidence>
<evidence type="ECO:0000256" key="6">
    <source>
        <dbReference type="SAM" id="Phobius"/>
    </source>
</evidence>
<evidence type="ECO:0000256" key="4">
    <source>
        <dbReference type="ARBA" id="ARBA00022989"/>
    </source>
</evidence>
<keyword evidence="3 6" id="KW-0812">Transmembrane</keyword>
<evidence type="ECO:0000313" key="8">
    <source>
        <dbReference type="Proteomes" id="UP000078295"/>
    </source>
</evidence>
<accession>A0AB36DMI5</accession>
<dbReference type="RefSeq" id="WP_227547386.1">
    <property type="nucleotide sequence ID" value="NZ_JANYML010000001.1"/>
</dbReference>
<comment type="subcellular location">
    <subcellularLocation>
        <location evidence="1">Cell membrane</location>
        <topology evidence="1">Multi-pass membrane protein</topology>
    </subcellularLocation>
</comment>
<feature type="transmembrane region" description="Helical" evidence="6">
    <location>
        <begin position="87"/>
        <end position="105"/>
    </location>
</feature>
<sequence>MKLMSRPAQRNKKSAIYQVQMRQIWVVLGVMIFGLVLSYVMADGDRLIAKGLSIGALIAFIGQLIFTRIAYHTVGAKHARQIMLNTYLGFVIKWATTLALFAFVFLKIQPISTVSVIIGYIILIISQNLVLIKMK</sequence>
<comment type="caution">
    <text evidence="7">The sequence shown here is derived from an EMBL/GenBank/DDBJ whole genome shotgun (WGS) entry which is preliminary data.</text>
</comment>
<dbReference type="Proteomes" id="UP000078295">
    <property type="component" value="Unassembled WGS sequence"/>
</dbReference>
<evidence type="ECO:0000256" key="1">
    <source>
        <dbReference type="ARBA" id="ARBA00004651"/>
    </source>
</evidence>
<dbReference type="EMBL" id="LXHQ01000035">
    <property type="protein sequence ID" value="OAV24527.1"/>
    <property type="molecule type" value="Genomic_DNA"/>
</dbReference>
<dbReference type="AlphaFoldDB" id="A0AB36DMI5"/>
<gene>
    <name evidence="7" type="ORF">AO370_1473</name>
</gene>
<protein>
    <submittedName>
        <fullName evidence="7">ATP synthase protein</fullName>
    </submittedName>
</protein>
<keyword evidence="4 6" id="KW-1133">Transmembrane helix</keyword>
<reference evidence="7 8" key="1">
    <citation type="journal article" date="2016" name="Genome Biol. Evol.">
        <title>Comparative Genomic Analyses of the Moraxella catarrhalis Serosensitive and Seroresistant Lineages Demonstrate Their Independent Evolution.</title>
        <authorList>
            <person name="Earl J.P."/>
            <person name="de Vries S.P."/>
            <person name="Ahmed A."/>
            <person name="Powell E."/>
            <person name="Schultz M.P."/>
            <person name="Hermans P.W."/>
            <person name="Hill D.J."/>
            <person name="Zhou Z."/>
            <person name="Constantinidou C.I."/>
            <person name="Hu F.Z."/>
            <person name="Bootsma H.J."/>
            <person name="Ehrlich G.D."/>
        </authorList>
    </citation>
    <scope>NUCLEOTIDE SEQUENCE [LARGE SCALE GENOMIC DNA]</scope>
    <source>
        <strain evidence="7 8">F23</strain>
    </source>
</reference>
<evidence type="ECO:0000313" key="7">
    <source>
        <dbReference type="EMBL" id="OAV24527.1"/>
    </source>
</evidence>
<evidence type="ECO:0000256" key="3">
    <source>
        <dbReference type="ARBA" id="ARBA00022692"/>
    </source>
</evidence>
<keyword evidence="5 6" id="KW-0472">Membrane</keyword>
<feature type="transmembrane region" description="Helical" evidence="6">
    <location>
        <begin position="111"/>
        <end position="132"/>
    </location>
</feature>
<keyword evidence="2" id="KW-1003">Cell membrane</keyword>
<dbReference type="InterPro" id="IPR005598">
    <property type="entry name" value="ATP_synth_I"/>
</dbReference>
<feature type="transmembrane region" description="Helical" evidence="6">
    <location>
        <begin position="47"/>
        <end position="66"/>
    </location>
</feature>
<evidence type="ECO:0000256" key="2">
    <source>
        <dbReference type="ARBA" id="ARBA00022475"/>
    </source>
</evidence>
<proteinExistence type="predicted"/>
<organism evidence="7 8">
    <name type="scientific">Moraxella catarrhalis</name>
    <name type="common">Branhamella catarrhalis</name>
    <dbReference type="NCBI Taxonomy" id="480"/>
    <lineage>
        <taxon>Bacteria</taxon>
        <taxon>Pseudomonadati</taxon>
        <taxon>Pseudomonadota</taxon>
        <taxon>Gammaproteobacteria</taxon>
        <taxon>Moraxellales</taxon>
        <taxon>Moraxellaceae</taxon>
        <taxon>Moraxella</taxon>
    </lineage>
</organism>
<feature type="transmembrane region" description="Helical" evidence="6">
    <location>
        <begin position="21"/>
        <end position="41"/>
    </location>
</feature>